<sequence>MSFARPPDPAEPAASNEDGRRKRRRPEPTPAQRALGLLVRREHSRKELANKLAARGVSRDEAEAAVERMAAEGWQDDTRFAASVARWRAGAGHGPLRIRAELGTHGLDEAVVQAAFAALAEAGEDDWPRRAHELACRRFGDGFTADLARRRKAADFLLRRGFDGDTIRRATRGDPDFD</sequence>
<dbReference type="InterPro" id="IPR053925">
    <property type="entry name" value="RecX_HTH_3rd"/>
</dbReference>
<keyword evidence="11" id="KW-1185">Reference proteome</keyword>
<proteinExistence type="inferred from homology"/>
<name>A0ABV7UW79_9GAMM</name>
<dbReference type="HAMAP" id="MF_01114">
    <property type="entry name" value="RecX"/>
    <property type="match status" value="1"/>
</dbReference>
<dbReference type="Pfam" id="PF21982">
    <property type="entry name" value="RecX_HTH1"/>
    <property type="match status" value="1"/>
</dbReference>
<dbReference type="InterPro" id="IPR036388">
    <property type="entry name" value="WH-like_DNA-bd_sf"/>
</dbReference>
<evidence type="ECO:0000313" key="11">
    <source>
        <dbReference type="Proteomes" id="UP001595724"/>
    </source>
</evidence>
<accession>A0ABV7UW79</accession>
<feature type="region of interest" description="Disordered" evidence="6">
    <location>
        <begin position="1"/>
        <end position="40"/>
    </location>
</feature>
<dbReference type="Gene3D" id="1.10.10.10">
    <property type="entry name" value="Winged helix-like DNA-binding domain superfamily/Winged helix DNA-binding domain"/>
    <property type="match status" value="3"/>
</dbReference>
<evidence type="ECO:0000256" key="2">
    <source>
        <dbReference type="ARBA" id="ARBA00009695"/>
    </source>
</evidence>
<dbReference type="InterPro" id="IPR003783">
    <property type="entry name" value="Regulatory_RecX"/>
</dbReference>
<comment type="function">
    <text evidence="5">Modulates RecA activity.</text>
</comment>
<evidence type="ECO:0000256" key="4">
    <source>
        <dbReference type="ARBA" id="ARBA00022490"/>
    </source>
</evidence>
<evidence type="ECO:0000256" key="5">
    <source>
        <dbReference type="HAMAP-Rule" id="MF_01114"/>
    </source>
</evidence>
<dbReference type="Pfam" id="PF21981">
    <property type="entry name" value="RecX_HTH3"/>
    <property type="match status" value="1"/>
</dbReference>
<gene>
    <name evidence="5" type="primary">recX</name>
    <name evidence="10" type="ORF">ACFOM9_13955</name>
</gene>
<dbReference type="PANTHER" id="PTHR33602:SF1">
    <property type="entry name" value="REGULATORY PROTEIN RECX FAMILY PROTEIN"/>
    <property type="match status" value="1"/>
</dbReference>
<organism evidence="10 11">
    <name type="scientific">Luteimonas notoginsengisoli</name>
    <dbReference type="NCBI Taxonomy" id="1578200"/>
    <lineage>
        <taxon>Bacteria</taxon>
        <taxon>Pseudomonadati</taxon>
        <taxon>Pseudomonadota</taxon>
        <taxon>Gammaproteobacteria</taxon>
        <taxon>Lysobacterales</taxon>
        <taxon>Lysobacteraceae</taxon>
        <taxon>Luteimonas</taxon>
    </lineage>
</organism>
<feature type="compositionally biased region" description="Pro residues" evidence="6">
    <location>
        <begin position="1"/>
        <end position="10"/>
    </location>
</feature>
<dbReference type="PANTHER" id="PTHR33602">
    <property type="entry name" value="REGULATORY PROTEIN RECX FAMILY PROTEIN"/>
    <property type="match status" value="1"/>
</dbReference>
<dbReference type="Pfam" id="PF02631">
    <property type="entry name" value="RecX_HTH2"/>
    <property type="match status" value="1"/>
</dbReference>
<evidence type="ECO:0000256" key="1">
    <source>
        <dbReference type="ARBA" id="ARBA00004496"/>
    </source>
</evidence>
<feature type="domain" description="RecX first three-helical" evidence="9">
    <location>
        <begin position="32"/>
        <end position="69"/>
    </location>
</feature>
<protein>
    <recommendedName>
        <fullName evidence="3 5">Regulatory protein RecX</fullName>
    </recommendedName>
</protein>
<feature type="domain" description="RecX third three-helical" evidence="8">
    <location>
        <begin position="129"/>
        <end position="170"/>
    </location>
</feature>
<evidence type="ECO:0000256" key="6">
    <source>
        <dbReference type="SAM" id="MobiDB-lite"/>
    </source>
</evidence>
<feature type="domain" description="RecX second three-helical" evidence="7">
    <location>
        <begin position="76"/>
        <end position="115"/>
    </location>
</feature>
<evidence type="ECO:0000256" key="3">
    <source>
        <dbReference type="ARBA" id="ARBA00018111"/>
    </source>
</evidence>
<evidence type="ECO:0000259" key="8">
    <source>
        <dbReference type="Pfam" id="PF21981"/>
    </source>
</evidence>
<evidence type="ECO:0000259" key="9">
    <source>
        <dbReference type="Pfam" id="PF21982"/>
    </source>
</evidence>
<dbReference type="InterPro" id="IPR053926">
    <property type="entry name" value="RecX_HTH_1st"/>
</dbReference>
<comment type="similarity">
    <text evidence="2 5">Belongs to the RecX family.</text>
</comment>
<keyword evidence="4 5" id="KW-0963">Cytoplasm</keyword>
<dbReference type="RefSeq" id="WP_386712092.1">
    <property type="nucleotide sequence ID" value="NZ_JBHRYF010000012.1"/>
</dbReference>
<evidence type="ECO:0000259" key="7">
    <source>
        <dbReference type="Pfam" id="PF02631"/>
    </source>
</evidence>
<evidence type="ECO:0000313" key="10">
    <source>
        <dbReference type="EMBL" id="MFC3661166.1"/>
    </source>
</evidence>
<comment type="caution">
    <text evidence="10">The sequence shown here is derived from an EMBL/GenBank/DDBJ whole genome shotgun (WGS) entry which is preliminary data.</text>
</comment>
<dbReference type="Proteomes" id="UP001595724">
    <property type="component" value="Unassembled WGS sequence"/>
</dbReference>
<comment type="subcellular location">
    <subcellularLocation>
        <location evidence="1 5">Cytoplasm</location>
    </subcellularLocation>
</comment>
<dbReference type="InterPro" id="IPR053924">
    <property type="entry name" value="RecX_HTH_2nd"/>
</dbReference>
<reference evidence="11" key="1">
    <citation type="journal article" date="2019" name="Int. J. Syst. Evol. Microbiol.">
        <title>The Global Catalogue of Microorganisms (GCM) 10K type strain sequencing project: providing services to taxonomists for standard genome sequencing and annotation.</title>
        <authorList>
            <consortium name="The Broad Institute Genomics Platform"/>
            <consortium name="The Broad Institute Genome Sequencing Center for Infectious Disease"/>
            <person name="Wu L."/>
            <person name="Ma J."/>
        </authorList>
    </citation>
    <scope>NUCLEOTIDE SEQUENCE [LARGE SCALE GENOMIC DNA]</scope>
    <source>
        <strain evidence="11">KCTC 42211</strain>
    </source>
</reference>
<dbReference type="EMBL" id="JBHRYF010000012">
    <property type="protein sequence ID" value="MFC3661166.1"/>
    <property type="molecule type" value="Genomic_DNA"/>
</dbReference>